<dbReference type="AlphaFoldDB" id="A0AAE4JP42"/>
<evidence type="ECO:0000313" key="2">
    <source>
        <dbReference type="Proteomes" id="UP001182247"/>
    </source>
</evidence>
<dbReference type="RefSeq" id="WP_195432925.1">
    <property type="nucleotide sequence ID" value="NZ_JADNHI010000018.1"/>
</dbReference>
<dbReference type="EMBL" id="JAPKIY010000017">
    <property type="protein sequence ID" value="MDS0898451.1"/>
    <property type="molecule type" value="Genomic_DNA"/>
</dbReference>
<sequence length="164" mass="18305">MDIQNIISRLDFSGLNAIEIQKAMNNMEFTADSILSGISSLGNIMFWVSANDDYSDFREDSANIGLMIKQITLIARTLTEQVNDLDCKARLAPLRNQKPDEQRNEIIGVIGDINNAELSIQQLKSDLYENEPEKEIIFAQLDLVASKLSGSLDQLEKMTGNNHG</sequence>
<evidence type="ECO:0000313" key="1">
    <source>
        <dbReference type="EMBL" id="MDS0898451.1"/>
    </source>
</evidence>
<name>A0AAE4JP42_MORMO</name>
<dbReference type="Proteomes" id="UP001182247">
    <property type="component" value="Unassembled WGS sequence"/>
</dbReference>
<comment type="caution">
    <text evidence="1">The sequence shown here is derived from an EMBL/GenBank/DDBJ whole genome shotgun (WGS) entry which is preliminary data.</text>
</comment>
<protein>
    <submittedName>
        <fullName evidence="1">Uncharacterized protein</fullName>
    </submittedName>
</protein>
<proteinExistence type="predicted"/>
<accession>A0AAE4JP42</accession>
<reference evidence="1" key="1">
    <citation type="submission" date="2023-02" db="EMBL/GenBank/DDBJ databases">
        <title>Detection, antimicrobial susceptibility and genomic characterization of NDM-producing species of Morganellaceae, Yersiniaceae, and Enterobacteriaceae other than Klebsiella.</title>
        <authorList>
            <person name="Camargo C.H."/>
            <person name="Sacchi C.T."/>
            <person name="Campos K.R."/>
        </authorList>
    </citation>
    <scope>NUCLEOTIDE SEQUENCE</scope>
    <source>
        <strain evidence="1">1189_21</strain>
    </source>
</reference>
<organism evidence="1 2">
    <name type="scientific">Morganella morganii</name>
    <name type="common">Proteus morganii</name>
    <dbReference type="NCBI Taxonomy" id="582"/>
    <lineage>
        <taxon>Bacteria</taxon>
        <taxon>Pseudomonadati</taxon>
        <taxon>Pseudomonadota</taxon>
        <taxon>Gammaproteobacteria</taxon>
        <taxon>Enterobacterales</taxon>
        <taxon>Morganellaceae</taxon>
        <taxon>Morganella</taxon>
    </lineage>
</organism>
<gene>
    <name evidence="1" type="ORF">OSC06_10755</name>
</gene>